<dbReference type="EMBL" id="JANBUJ010002629">
    <property type="protein sequence ID" value="KAJ2763764.1"/>
    <property type="molecule type" value="Genomic_DNA"/>
</dbReference>
<keyword evidence="2" id="KW-1185">Reference proteome</keyword>
<gene>
    <name evidence="1" type="ORF">IWQ57_005451</name>
</gene>
<evidence type="ECO:0000313" key="1">
    <source>
        <dbReference type="EMBL" id="KAJ2763764.1"/>
    </source>
</evidence>
<dbReference type="Proteomes" id="UP001140234">
    <property type="component" value="Unassembled WGS sequence"/>
</dbReference>
<reference evidence="1" key="1">
    <citation type="submission" date="2022-07" db="EMBL/GenBank/DDBJ databases">
        <title>Phylogenomic reconstructions and comparative analyses of Kickxellomycotina fungi.</title>
        <authorList>
            <person name="Reynolds N.K."/>
            <person name="Stajich J.E."/>
            <person name="Barry K."/>
            <person name="Grigoriev I.V."/>
            <person name="Crous P."/>
            <person name="Smith M.E."/>
        </authorList>
    </citation>
    <scope>NUCLEOTIDE SEQUENCE</scope>
    <source>
        <strain evidence="1">CBS 109366</strain>
    </source>
</reference>
<sequence length="127" mass="13496">MAAAGPVALASPSGADIVRQDAKLGCLSRLANATCADSRLALYDLATTLNSTPYRDFRMFAPAAKAIGRPDVAEEIRDDDYRVTLKGLECLSSSLAKFPDIRSKCAAPTAANLRTIYDALAAVLSRF</sequence>
<evidence type="ECO:0000313" key="2">
    <source>
        <dbReference type="Proteomes" id="UP001140234"/>
    </source>
</evidence>
<protein>
    <submittedName>
        <fullName evidence="1">Uncharacterized protein</fullName>
    </submittedName>
</protein>
<name>A0ACC1JMR8_9FUNG</name>
<organism evidence="1 2">
    <name type="scientific">Coemansia nantahalensis</name>
    <dbReference type="NCBI Taxonomy" id="2789366"/>
    <lineage>
        <taxon>Eukaryota</taxon>
        <taxon>Fungi</taxon>
        <taxon>Fungi incertae sedis</taxon>
        <taxon>Zoopagomycota</taxon>
        <taxon>Kickxellomycotina</taxon>
        <taxon>Kickxellomycetes</taxon>
        <taxon>Kickxellales</taxon>
        <taxon>Kickxellaceae</taxon>
        <taxon>Coemansia</taxon>
    </lineage>
</organism>
<accession>A0ACC1JMR8</accession>
<comment type="caution">
    <text evidence="1">The sequence shown here is derived from an EMBL/GenBank/DDBJ whole genome shotgun (WGS) entry which is preliminary data.</text>
</comment>
<proteinExistence type="predicted"/>